<feature type="non-terminal residue" evidence="2">
    <location>
        <position position="155"/>
    </location>
</feature>
<reference evidence="2 3" key="1">
    <citation type="journal article" date="2023" name="Commun. Biol.">
        <title>Genome analysis of Parmales, the sister group of diatoms, reveals the evolutionary specialization of diatoms from phago-mixotrophs to photoautotrophs.</title>
        <authorList>
            <person name="Ban H."/>
            <person name="Sato S."/>
            <person name="Yoshikawa S."/>
            <person name="Yamada K."/>
            <person name="Nakamura Y."/>
            <person name="Ichinomiya M."/>
            <person name="Sato N."/>
            <person name="Blanc-Mathieu R."/>
            <person name="Endo H."/>
            <person name="Kuwata A."/>
            <person name="Ogata H."/>
        </authorList>
    </citation>
    <scope>NUCLEOTIDE SEQUENCE [LARGE SCALE GENOMIC DNA]</scope>
</reference>
<gene>
    <name evidence="2" type="ORF">TeGR_g12250</name>
</gene>
<sequence>MATISNSLVQYCDLLPSTHNQHLLFSAQSSAHPPTTSPRTSKASPRAAALHALPQNAAELEDVLNAILPPHRELPSGAFPQGAVRAVSAKAGGRESAGELKRDLGAALEDMQVRNKPACEGREQLFAESFDEIIRQVTLDSPERGLMLLRVRDEI</sequence>
<dbReference type="EMBL" id="BRYB01002107">
    <property type="protein sequence ID" value="GMI39786.1"/>
    <property type="molecule type" value="Genomic_DNA"/>
</dbReference>
<dbReference type="PANTHER" id="PTHR13183:SF3">
    <property type="entry name" value="KDA INNER DYNEIN ARM LIGHT CHAIN, AXONEMAL, PUTATIVE-RELATED"/>
    <property type="match status" value="1"/>
</dbReference>
<dbReference type="PANTHER" id="PTHR13183">
    <property type="entry name" value="AXONEMAL INNER ARM DYNEIN LIGHT CHAIN 28"/>
    <property type="match status" value="1"/>
</dbReference>
<evidence type="ECO:0000256" key="1">
    <source>
        <dbReference type="ARBA" id="ARBA00023054"/>
    </source>
</evidence>
<dbReference type="Pfam" id="PF10211">
    <property type="entry name" value="Ax_dynein_light"/>
    <property type="match status" value="1"/>
</dbReference>
<keyword evidence="3" id="KW-1185">Reference proteome</keyword>
<organism evidence="2 3">
    <name type="scientific">Tetraparma gracilis</name>
    <dbReference type="NCBI Taxonomy" id="2962635"/>
    <lineage>
        <taxon>Eukaryota</taxon>
        <taxon>Sar</taxon>
        <taxon>Stramenopiles</taxon>
        <taxon>Ochrophyta</taxon>
        <taxon>Bolidophyceae</taxon>
        <taxon>Parmales</taxon>
        <taxon>Triparmaceae</taxon>
        <taxon>Tetraparma</taxon>
    </lineage>
</organism>
<proteinExistence type="predicted"/>
<accession>A0ABQ6N4Z2</accession>
<evidence type="ECO:0000313" key="3">
    <source>
        <dbReference type="Proteomes" id="UP001165060"/>
    </source>
</evidence>
<keyword evidence="1" id="KW-0175">Coiled coil</keyword>
<dbReference type="InterPro" id="IPR019347">
    <property type="entry name" value="Axonemal_dynein_light_chain"/>
</dbReference>
<comment type="caution">
    <text evidence="2">The sequence shown here is derived from an EMBL/GenBank/DDBJ whole genome shotgun (WGS) entry which is preliminary data.</text>
</comment>
<dbReference type="Proteomes" id="UP001165060">
    <property type="component" value="Unassembled WGS sequence"/>
</dbReference>
<name>A0ABQ6N4Z2_9STRA</name>
<evidence type="ECO:0000313" key="2">
    <source>
        <dbReference type="EMBL" id="GMI39786.1"/>
    </source>
</evidence>
<protein>
    <submittedName>
        <fullName evidence="2">Uncharacterized protein</fullName>
    </submittedName>
</protein>